<keyword evidence="2" id="KW-1185">Reference proteome</keyword>
<accession>A0AA39R316</accession>
<organism evidence="1 2">
    <name type="scientific">Cladonia borealis</name>
    <dbReference type="NCBI Taxonomy" id="184061"/>
    <lineage>
        <taxon>Eukaryota</taxon>
        <taxon>Fungi</taxon>
        <taxon>Dikarya</taxon>
        <taxon>Ascomycota</taxon>
        <taxon>Pezizomycotina</taxon>
        <taxon>Lecanoromycetes</taxon>
        <taxon>OSLEUM clade</taxon>
        <taxon>Lecanoromycetidae</taxon>
        <taxon>Lecanorales</taxon>
        <taxon>Lecanorineae</taxon>
        <taxon>Cladoniaceae</taxon>
        <taxon>Cladonia</taxon>
    </lineage>
</organism>
<evidence type="ECO:0000313" key="1">
    <source>
        <dbReference type="EMBL" id="KAK0512889.1"/>
    </source>
</evidence>
<dbReference type="AlphaFoldDB" id="A0AA39R316"/>
<evidence type="ECO:0000313" key="2">
    <source>
        <dbReference type="Proteomes" id="UP001166286"/>
    </source>
</evidence>
<name>A0AA39R316_9LECA</name>
<gene>
    <name evidence="1" type="ORF">JMJ35_004906</name>
</gene>
<comment type="caution">
    <text evidence="1">The sequence shown here is derived from an EMBL/GenBank/DDBJ whole genome shotgun (WGS) entry which is preliminary data.</text>
</comment>
<dbReference type="Proteomes" id="UP001166286">
    <property type="component" value="Unassembled WGS sequence"/>
</dbReference>
<dbReference type="EMBL" id="JAFEKC020000009">
    <property type="protein sequence ID" value="KAK0512889.1"/>
    <property type="molecule type" value="Genomic_DNA"/>
</dbReference>
<proteinExistence type="predicted"/>
<protein>
    <submittedName>
        <fullName evidence="1">Uncharacterized protein</fullName>
    </submittedName>
</protein>
<sequence length="179" mass="19745">MCHSTQSTRCTTCHRRSSCNHRRNCPARYDMPQIQEGNSHVLPPAYGTMQPVGEKLVDEGMVGERVERRRGGCCGRRGGAGAGYGYGYGYGGKRCRGPVRALVGYLIQRHMGKKEQKERGLSGVGVGFDGVGMGRTQEVGVVEDEGLDEKYMVRDGGEVKDEFEKDVKVLERSVRSLEL</sequence>
<reference evidence="1" key="1">
    <citation type="submission" date="2023-03" db="EMBL/GenBank/DDBJ databases">
        <title>Complete genome of Cladonia borealis.</title>
        <authorList>
            <person name="Park H."/>
        </authorList>
    </citation>
    <scope>NUCLEOTIDE SEQUENCE</scope>
    <source>
        <strain evidence="1">ANT050790</strain>
    </source>
</reference>